<dbReference type="InterPro" id="IPR008995">
    <property type="entry name" value="Mo/tungstate-bd_C_term_dom"/>
</dbReference>
<dbReference type="SMART" id="SM00382">
    <property type="entry name" value="AAA"/>
    <property type="match status" value="1"/>
</dbReference>
<dbReference type="InterPro" id="IPR003593">
    <property type="entry name" value="AAA+_ATPase"/>
</dbReference>
<organism evidence="6 7">
    <name type="scientific">cyanobacterium endosymbiont of Braarudosphaera bigelowii</name>
    <dbReference type="NCBI Taxonomy" id="1285375"/>
    <lineage>
        <taxon>Bacteria</taxon>
        <taxon>Bacillati</taxon>
        <taxon>Cyanobacteriota</taxon>
        <taxon>Cyanophyceae</taxon>
        <taxon>Oscillatoriophycideae</taxon>
        <taxon>Chroococcales</taxon>
        <taxon>Aphanothecaceae</taxon>
        <taxon>Candidatus Atelocyanobacterium</taxon>
        <taxon>Candidatus Atelocyanobacterium thalassae</taxon>
    </lineage>
</organism>
<comment type="subcellular location">
    <subcellularLocation>
        <location evidence="1">Cell inner membrane</location>
        <topology evidence="1">Peripheral membrane protein</topology>
    </subcellularLocation>
</comment>
<dbReference type="InterPro" id="IPR027417">
    <property type="entry name" value="P-loop_NTPase"/>
</dbReference>
<evidence type="ECO:0000259" key="5">
    <source>
        <dbReference type="PROSITE" id="PS50893"/>
    </source>
</evidence>
<reference evidence="6 7" key="1">
    <citation type="submission" date="2021-08" db="EMBL/GenBank/DDBJ databases">
        <title>Endosymbiont genome of Braarudosphaera bigelowii.</title>
        <authorList>
            <person name="Suzuki S."/>
            <person name="Ishida K."/>
        </authorList>
    </citation>
    <scope>NUCLEOTIDE SEQUENCE [LARGE SCALE GENOMIC DNA]</scope>
    <source>
        <strain evidence="6">CPSB-1</strain>
    </source>
</reference>
<sequence>MTDSIILQVDHIVKQFLNHTTAAIDQVSFKLKQGEILGLLGPSGCGKTTLLRVIAGFEQPSVGTIELAGNIIASPYESIPPEYRNTGMVFQDYALFPHLNIASNIAFGLKKKNLSRNKVKQRVGESLALVGLEGLEKRYPHQLSGGQQQRIALARALAPKPALILLDEPLSNLDVQVRLQLRHEIRHVLKGTGITAIFVTHDQEEALAISDKIGVMSYGKIEQFGTPEEVYTHPSSRFVAEFVTQANFIPAKRKGRLWTTEIGQWEAPSTFENIPEGDLMVRQEDITLQPDDTGEIVICDRQFLGREYCYCLKTPSGCQINARTTLQTQLPIGTRVQLIIVPQSPQVFPAVPFKMHKRKEFSLLSI</sequence>
<keyword evidence="2" id="KW-0813">Transport</keyword>
<proteinExistence type="predicted"/>
<dbReference type="SUPFAM" id="SSF50331">
    <property type="entry name" value="MOP-like"/>
    <property type="match status" value="1"/>
</dbReference>
<dbReference type="PANTHER" id="PTHR42781:SF4">
    <property type="entry name" value="SPERMIDINE_PUTRESCINE IMPORT ATP-BINDING PROTEIN POTA"/>
    <property type="match status" value="1"/>
</dbReference>
<dbReference type="InterPro" id="IPR013611">
    <property type="entry name" value="Transp-assoc_OB_typ2"/>
</dbReference>
<dbReference type="InterPro" id="IPR017871">
    <property type="entry name" value="ABC_transporter-like_CS"/>
</dbReference>
<keyword evidence="3" id="KW-0547">Nucleotide-binding</keyword>
<feature type="domain" description="ABC transporter" evidence="5">
    <location>
        <begin position="7"/>
        <end position="243"/>
    </location>
</feature>
<evidence type="ECO:0000256" key="1">
    <source>
        <dbReference type="ARBA" id="ARBA00004417"/>
    </source>
</evidence>
<protein>
    <submittedName>
        <fullName evidence="6">Spermidine/putrescine import ATP-binding protein PotA</fullName>
    </submittedName>
</protein>
<gene>
    <name evidence="6" type="ORF">CPARK_000048200</name>
</gene>
<evidence type="ECO:0000256" key="2">
    <source>
        <dbReference type="ARBA" id="ARBA00022448"/>
    </source>
</evidence>
<dbReference type="Pfam" id="PF08402">
    <property type="entry name" value="TOBE_2"/>
    <property type="match status" value="1"/>
</dbReference>
<dbReference type="PROSITE" id="PS50893">
    <property type="entry name" value="ABC_TRANSPORTER_2"/>
    <property type="match status" value="1"/>
</dbReference>
<dbReference type="RefSeq" id="WP_229637601.1">
    <property type="nucleotide sequence ID" value="NZ_AP024987.1"/>
</dbReference>
<accession>A0ABM7U4M3</accession>
<dbReference type="PROSITE" id="PS00211">
    <property type="entry name" value="ABC_TRANSPORTER_1"/>
    <property type="match status" value="1"/>
</dbReference>
<dbReference type="EMBL" id="AP024987">
    <property type="protein sequence ID" value="BDA39643.1"/>
    <property type="molecule type" value="Genomic_DNA"/>
</dbReference>
<evidence type="ECO:0000313" key="7">
    <source>
        <dbReference type="Proteomes" id="UP001319803"/>
    </source>
</evidence>
<dbReference type="GO" id="GO:0005524">
    <property type="term" value="F:ATP binding"/>
    <property type="evidence" value="ECO:0007669"/>
    <property type="project" value="UniProtKB-KW"/>
</dbReference>
<dbReference type="Proteomes" id="UP001319803">
    <property type="component" value="Chromosome"/>
</dbReference>
<evidence type="ECO:0000256" key="4">
    <source>
        <dbReference type="ARBA" id="ARBA00022840"/>
    </source>
</evidence>
<evidence type="ECO:0000313" key="6">
    <source>
        <dbReference type="EMBL" id="BDA39643.1"/>
    </source>
</evidence>
<dbReference type="SUPFAM" id="SSF52540">
    <property type="entry name" value="P-loop containing nucleoside triphosphate hydrolases"/>
    <property type="match status" value="1"/>
</dbReference>
<dbReference type="Gene3D" id="3.40.50.300">
    <property type="entry name" value="P-loop containing nucleotide triphosphate hydrolases"/>
    <property type="match status" value="1"/>
</dbReference>
<dbReference type="InterPro" id="IPR050093">
    <property type="entry name" value="ABC_SmlMolc_Importer"/>
</dbReference>
<keyword evidence="7" id="KW-1185">Reference proteome</keyword>
<keyword evidence="4 6" id="KW-0067">ATP-binding</keyword>
<evidence type="ECO:0000256" key="3">
    <source>
        <dbReference type="ARBA" id="ARBA00022741"/>
    </source>
</evidence>
<dbReference type="InterPro" id="IPR003439">
    <property type="entry name" value="ABC_transporter-like_ATP-bd"/>
</dbReference>
<name>A0ABM7U4M3_9CHRO</name>
<dbReference type="PANTHER" id="PTHR42781">
    <property type="entry name" value="SPERMIDINE/PUTRESCINE IMPORT ATP-BINDING PROTEIN POTA"/>
    <property type="match status" value="1"/>
</dbReference>
<dbReference type="Pfam" id="PF00005">
    <property type="entry name" value="ABC_tran"/>
    <property type="match status" value="1"/>
</dbReference>